<name>A0A433ETK8_9MOLU</name>
<evidence type="ECO:0000313" key="3">
    <source>
        <dbReference type="Proteomes" id="UP000274545"/>
    </source>
</evidence>
<proteinExistence type="predicted"/>
<reference evidence="2 3" key="1">
    <citation type="journal article" date="2019" name="Genome Biol. Evol.">
        <title>Toxin and genome evolution in a Drosophila defensive symbiosis.</title>
        <authorList>
            <person name="Ballinger M.J."/>
            <person name="Gawryluk R.M."/>
            <person name="Perlman S.J."/>
        </authorList>
    </citation>
    <scope>NUCLEOTIDE SEQUENCE [LARGE SCALE GENOMIC DNA]</scope>
    <source>
        <strain evidence="3">sNeo</strain>
    </source>
</reference>
<evidence type="ECO:0000256" key="1">
    <source>
        <dbReference type="SAM" id="Phobius"/>
    </source>
</evidence>
<protein>
    <submittedName>
        <fullName evidence="2">Uncharacterized protein</fullName>
    </submittedName>
</protein>
<feature type="transmembrane region" description="Helical" evidence="1">
    <location>
        <begin position="20"/>
        <end position="49"/>
    </location>
</feature>
<keyword evidence="1" id="KW-0812">Transmembrane</keyword>
<gene>
    <name evidence="2" type="ORF">D6D54_01915</name>
</gene>
<organism evidence="2 3">
    <name type="scientific">Spiroplasma poulsonii</name>
    <dbReference type="NCBI Taxonomy" id="2138"/>
    <lineage>
        <taxon>Bacteria</taxon>
        <taxon>Bacillati</taxon>
        <taxon>Mycoplasmatota</taxon>
        <taxon>Mollicutes</taxon>
        <taxon>Entomoplasmatales</taxon>
        <taxon>Spiroplasmataceae</taxon>
        <taxon>Spiroplasma</taxon>
    </lineage>
</organism>
<dbReference type="Proteomes" id="UP000274545">
    <property type="component" value="Unassembled WGS sequence"/>
</dbReference>
<sequence length="153" mass="18360">MFFNLKQMYCFFKKADFILLGGIILFNYLLLINSYYAILVIFILGFVLIWQQRRINLWILILAIIVSAILSYYLKQPNFYHNQIVTGQIQKKGVGYYYLQIGWKQYFLKTTLNFEVHNQVRLQWYYSAIISSSNIYELNRHAWLNANNIFLSI</sequence>
<comment type="caution">
    <text evidence="2">The sequence shown here is derived from an EMBL/GenBank/DDBJ whole genome shotgun (WGS) entry which is preliminary data.</text>
</comment>
<accession>A0A433ETK8</accession>
<dbReference type="EMBL" id="RAHC01000001">
    <property type="protein sequence ID" value="RUP78234.1"/>
    <property type="molecule type" value="Genomic_DNA"/>
</dbReference>
<dbReference type="AlphaFoldDB" id="A0A433ETK8"/>
<evidence type="ECO:0000313" key="2">
    <source>
        <dbReference type="EMBL" id="RUP78234.1"/>
    </source>
</evidence>
<keyword evidence="1" id="KW-1133">Transmembrane helix</keyword>
<feature type="transmembrane region" description="Helical" evidence="1">
    <location>
        <begin position="55"/>
        <end position="74"/>
    </location>
</feature>
<keyword evidence="1" id="KW-0472">Membrane</keyword>